<dbReference type="GO" id="GO:0004077">
    <property type="term" value="F:biotin--[biotin carboxyl-carrier protein] ligase activity"/>
    <property type="evidence" value="ECO:0007669"/>
    <property type="project" value="UniProtKB-UniRule"/>
</dbReference>
<feature type="binding site" evidence="6">
    <location>
        <begin position="99"/>
        <end position="101"/>
    </location>
    <ligand>
        <name>biotin</name>
        <dbReference type="ChEBI" id="CHEBI:57586"/>
    </ligand>
</feature>
<dbReference type="EMBL" id="FOIB01000007">
    <property type="protein sequence ID" value="SEU26085.1"/>
    <property type="molecule type" value="Genomic_DNA"/>
</dbReference>
<comment type="caution">
    <text evidence="6">Lacks conserved residue(s) required for the propagation of feature annotation.</text>
</comment>
<name>A0A511T6U9_MYXFU</name>
<dbReference type="InterPro" id="IPR036390">
    <property type="entry name" value="WH_DNA-bd_sf"/>
</dbReference>
<dbReference type="Proteomes" id="UP000183760">
    <property type="component" value="Unassembled WGS sequence"/>
</dbReference>
<evidence type="ECO:0000313" key="9">
    <source>
        <dbReference type="EMBL" id="SEU26085.1"/>
    </source>
</evidence>
<comment type="catalytic activity">
    <reaction evidence="5 6">
        <text>biotin + L-lysyl-[protein] + ATP = N(6)-biotinyl-L-lysyl-[protein] + AMP + diphosphate + H(+)</text>
        <dbReference type="Rhea" id="RHEA:11756"/>
        <dbReference type="Rhea" id="RHEA-COMP:9752"/>
        <dbReference type="Rhea" id="RHEA-COMP:10505"/>
        <dbReference type="ChEBI" id="CHEBI:15378"/>
        <dbReference type="ChEBI" id="CHEBI:29969"/>
        <dbReference type="ChEBI" id="CHEBI:30616"/>
        <dbReference type="ChEBI" id="CHEBI:33019"/>
        <dbReference type="ChEBI" id="CHEBI:57586"/>
        <dbReference type="ChEBI" id="CHEBI:83144"/>
        <dbReference type="ChEBI" id="CHEBI:456215"/>
        <dbReference type="EC" id="6.3.4.15"/>
    </reaction>
</comment>
<protein>
    <recommendedName>
        <fullName evidence="6">Bifunctional ligase/repressor BirA</fullName>
    </recommendedName>
    <alternativeName>
        <fullName evidence="6">Biotin--[acetyl-CoA-carboxylase] ligase</fullName>
        <ecNumber evidence="6">6.3.4.15</ecNumber>
    </alternativeName>
    <alternativeName>
        <fullName evidence="6">Biotin--protein ligase</fullName>
    </alternativeName>
    <alternativeName>
        <fullName evidence="6">Biotin-[acetyl-CoA carboxylase] synthetase</fullName>
    </alternativeName>
</protein>
<dbReference type="GO" id="GO:0005737">
    <property type="term" value="C:cytoplasm"/>
    <property type="evidence" value="ECO:0007669"/>
    <property type="project" value="TreeGrafter"/>
</dbReference>
<dbReference type="GO" id="GO:0005524">
    <property type="term" value="F:ATP binding"/>
    <property type="evidence" value="ECO:0007669"/>
    <property type="project" value="UniProtKB-UniRule"/>
</dbReference>
<comment type="similarity">
    <text evidence="6">Belongs to the biotin--protein ligase family.</text>
</comment>
<dbReference type="InterPro" id="IPR004408">
    <property type="entry name" value="Biotin_CoA_COase_ligase"/>
</dbReference>
<accession>A0A511T6U9</accession>
<evidence type="ECO:0000256" key="1">
    <source>
        <dbReference type="ARBA" id="ARBA00022598"/>
    </source>
</evidence>
<keyword evidence="4 6" id="KW-0092">Biotin</keyword>
<feature type="binding site" evidence="6">
    <location>
        <position position="123"/>
    </location>
    <ligand>
        <name>biotin</name>
        <dbReference type="ChEBI" id="CHEBI:57586"/>
    </ligand>
</feature>
<feature type="domain" description="BPL/LPL catalytic" evidence="7">
    <location>
        <begin position="76"/>
        <end position="266"/>
    </location>
</feature>
<dbReference type="InterPro" id="IPR036388">
    <property type="entry name" value="WH-like_DNA-bd_sf"/>
</dbReference>
<comment type="caution">
    <text evidence="8">The sequence shown here is derived from an EMBL/GenBank/DDBJ whole genome shotgun (WGS) entry which is preliminary data.</text>
</comment>
<dbReference type="Pfam" id="PF02237">
    <property type="entry name" value="BPL_C"/>
    <property type="match status" value="1"/>
</dbReference>
<dbReference type="InterPro" id="IPR004143">
    <property type="entry name" value="BPL_LPL_catalytic"/>
</dbReference>
<dbReference type="AlphaFoldDB" id="A0A511T6U9"/>
<gene>
    <name evidence="6 8" type="primary">birA</name>
    <name evidence="8" type="ORF">MFU01_49280</name>
    <name evidence="9" type="ORF">SAMN05443572_107203</name>
</gene>
<dbReference type="EC" id="6.3.4.15" evidence="6"/>
<proteinExistence type="inferred from homology"/>
<keyword evidence="1 6" id="KW-0436">Ligase</keyword>
<evidence type="ECO:0000256" key="6">
    <source>
        <dbReference type="HAMAP-Rule" id="MF_00978"/>
    </source>
</evidence>
<dbReference type="InterPro" id="IPR003142">
    <property type="entry name" value="BPL_C"/>
</dbReference>
<evidence type="ECO:0000256" key="4">
    <source>
        <dbReference type="ARBA" id="ARBA00023267"/>
    </source>
</evidence>
<keyword evidence="3 6" id="KW-0067">ATP-binding</keyword>
<evidence type="ECO:0000313" key="10">
    <source>
        <dbReference type="Proteomes" id="UP000183760"/>
    </source>
</evidence>
<dbReference type="NCBIfam" id="TIGR00121">
    <property type="entry name" value="birA_ligase"/>
    <property type="match status" value="1"/>
</dbReference>
<dbReference type="Gene3D" id="2.30.30.100">
    <property type="match status" value="1"/>
</dbReference>
<evidence type="ECO:0000256" key="3">
    <source>
        <dbReference type="ARBA" id="ARBA00022840"/>
    </source>
</evidence>
<reference evidence="8 11" key="2">
    <citation type="submission" date="2019-07" db="EMBL/GenBank/DDBJ databases">
        <title>Whole genome shotgun sequence of Myxococcus fulvus NBRC 100333.</title>
        <authorList>
            <person name="Hosoyama A."/>
            <person name="Uohara A."/>
            <person name="Ohji S."/>
            <person name="Ichikawa N."/>
        </authorList>
    </citation>
    <scope>NUCLEOTIDE SEQUENCE [LARGE SCALE GENOMIC DNA]</scope>
    <source>
        <strain evidence="8 11">NBRC 100333</strain>
    </source>
</reference>
<keyword evidence="6" id="KW-0678">Repressor</keyword>
<evidence type="ECO:0000259" key="7">
    <source>
        <dbReference type="PROSITE" id="PS51733"/>
    </source>
</evidence>
<dbReference type="RefSeq" id="WP_046713511.1">
    <property type="nucleotide sequence ID" value="NZ_BJXR01000036.1"/>
</dbReference>
<dbReference type="SUPFAM" id="SSF46785">
    <property type="entry name" value="Winged helix' DNA-binding domain"/>
    <property type="match status" value="1"/>
</dbReference>
<dbReference type="CDD" id="cd16442">
    <property type="entry name" value="BPL"/>
    <property type="match status" value="1"/>
</dbReference>
<keyword evidence="6" id="KW-0804">Transcription</keyword>
<dbReference type="InterPro" id="IPR030855">
    <property type="entry name" value="Bifunct_BirA"/>
</dbReference>
<evidence type="ECO:0000256" key="2">
    <source>
        <dbReference type="ARBA" id="ARBA00022741"/>
    </source>
</evidence>
<keyword evidence="6" id="KW-0805">Transcription regulation</keyword>
<feature type="DNA-binding region" description="H-T-H motif" evidence="6">
    <location>
        <begin position="28"/>
        <end position="47"/>
    </location>
</feature>
<keyword evidence="10" id="KW-1185">Reference proteome</keyword>
<dbReference type="PROSITE" id="PS51733">
    <property type="entry name" value="BPL_LPL_CATALYTIC"/>
    <property type="match status" value="1"/>
</dbReference>
<dbReference type="Proteomes" id="UP000321514">
    <property type="component" value="Unassembled WGS sequence"/>
</dbReference>
<dbReference type="PANTHER" id="PTHR12835">
    <property type="entry name" value="BIOTIN PROTEIN LIGASE"/>
    <property type="match status" value="1"/>
</dbReference>
<dbReference type="InterPro" id="IPR045864">
    <property type="entry name" value="aa-tRNA-synth_II/BPL/LPL"/>
</dbReference>
<organism evidence="8 11">
    <name type="scientific">Myxococcus fulvus</name>
    <dbReference type="NCBI Taxonomy" id="33"/>
    <lineage>
        <taxon>Bacteria</taxon>
        <taxon>Pseudomonadati</taxon>
        <taxon>Myxococcota</taxon>
        <taxon>Myxococcia</taxon>
        <taxon>Myxococcales</taxon>
        <taxon>Cystobacterineae</taxon>
        <taxon>Myxococcaceae</taxon>
        <taxon>Myxococcus</taxon>
    </lineage>
</organism>
<keyword evidence="6" id="KW-0238">DNA-binding</keyword>
<dbReference type="GO" id="GO:0006355">
    <property type="term" value="P:regulation of DNA-templated transcription"/>
    <property type="evidence" value="ECO:0007669"/>
    <property type="project" value="UniProtKB-UniRule"/>
</dbReference>
<dbReference type="SUPFAM" id="SSF55681">
    <property type="entry name" value="Class II aaRS and biotin synthetases"/>
    <property type="match status" value="1"/>
</dbReference>
<dbReference type="Gene3D" id="3.30.930.10">
    <property type="entry name" value="Bira Bifunctional Protein, Domain 2"/>
    <property type="match status" value="1"/>
</dbReference>
<dbReference type="EMBL" id="BJXR01000036">
    <property type="protein sequence ID" value="GEN09891.1"/>
    <property type="molecule type" value="Genomic_DNA"/>
</dbReference>
<dbReference type="SUPFAM" id="SSF50037">
    <property type="entry name" value="C-terminal domain of transcriptional repressors"/>
    <property type="match status" value="1"/>
</dbReference>
<evidence type="ECO:0000313" key="11">
    <source>
        <dbReference type="Proteomes" id="UP000321514"/>
    </source>
</evidence>
<evidence type="ECO:0000313" key="8">
    <source>
        <dbReference type="EMBL" id="GEN09891.1"/>
    </source>
</evidence>
<dbReference type="InterPro" id="IPR013196">
    <property type="entry name" value="HTH_11"/>
</dbReference>
<evidence type="ECO:0000256" key="5">
    <source>
        <dbReference type="ARBA" id="ARBA00047846"/>
    </source>
</evidence>
<dbReference type="InterPro" id="IPR008988">
    <property type="entry name" value="Transcriptional_repressor_C"/>
</dbReference>
<feature type="binding site" evidence="6">
    <location>
        <position position="193"/>
    </location>
    <ligand>
        <name>biotin</name>
        <dbReference type="ChEBI" id="CHEBI:57586"/>
    </ligand>
</feature>
<dbReference type="Pfam" id="PF03099">
    <property type="entry name" value="BPL_LplA_LipB"/>
    <property type="match status" value="1"/>
</dbReference>
<dbReference type="GO" id="GO:0003677">
    <property type="term" value="F:DNA binding"/>
    <property type="evidence" value="ECO:0007669"/>
    <property type="project" value="UniProtKB-UniRule"/>
</dbReference>
<dbReference type="Pfam" id="PF08279">
    <property type="entry name" value="HTH_11"/>
    <property type="match status" value="1"/>
</dbReference>
<dbReference type="STRING" id="1334629.MFUL124B02_20430"/>
<reference evidence="9 10" key="1">
    <citation type="submission" date="2016-10" db="EMBL/GenBank/DDBJ databases">
        <authorList>
            <person name="Varghese N."/>
            <person name="Submissions S."/>
        </authorList>
    </citation>
    <scope>NUCLEOTIDE SEQUENCE [LARGE SCALE GENOMIC DNA]</scope>
    <source>
        <strain evidence="9 10">DSM 16525</strain>
    </source>
</reference>
<dbReference type="Gene3D" id="1.10.10.10">
    <property type="entry name" value="Winged helix-like DNA-binding domain superfamily/Winged helix DNA-binding domain"/>
    <property type="match status" value="1"/>
</dbReference>
<dbReference type="HAMAP" id="MF_00978">
    <property type="entry name" value="Bifunct_BirA"/>
    <property type="match status" value="1"/>
</dbReference>
<keyword evidence="2 6" id="KW-0547">Nucleotide-binding</keyword>
<sequence>MALESTEQTQEELILGFLSESGEDYTSGEALSGKLGLSRTAVWKRVEALRTKGYRIEAIPARGYRLVEVPDRLTSLEVAPLLETHDLGRTIHHHAVLGSTNEVAFRLAQDGAEHGEVVVAEQQTSGKGRRGRAWVSPPGLNLYFSAILRPELPPQRAPELTLVAAVALAETLRECGVDAAIKWPNDVHLDGRKVAGILTELSAEPERVHFVIVGVGVNLNCQDEHFPEELRGVATSLSLARGEKVHRARFAASLWTRMEEWLDLYLETGFDAVRTRWKELSSTLGQDVLVRTDRSELRGLAEDIDPSGALLVRTEGGQLERVLAGDVEQLRPRQSPRSRQTPR</sequence>
<comment type="function">
    <text evidence="6">Acts both as a biotin--[acetyl-CoA-carboxylase] ligase and a repressor.</text>
</comment>
<dbReference type="PANTHER" id="PTHR12835:SF5">
    <property type="entry name" value="BIOTIN--PROTEIN LIGASE"/>
    <property type="match status" value="1"/>
</dbReference>